<dbReference type="AlphaFoldDB" id="A0A1F4U603"/>
<dbReference type="GO" id="GO:0004553">
    <property type="term" value="F:hydrolase activity, hydrolyzing O-glycosyl compounds"/>
    <property type="evidence" value="ECO:0007669"/>
    <property type="project" value="InterPro"/>
</dbReference>
<dbReference type="EMBL" id="MEUJ01000004">
    <property type="protein sequence ID" value="OGC40384.1"/>
    <property type="molecule type" value="Genomic_DNA"/>
</dbReference>
<dbReference type="InterPro" id="IPR008928">
    <property type="entry name" value="6-hairpin_glycosidase_sf"/>
</dbReference>
<dbReference type="Gene3D" id="1.50.10.10">
    <property type="match status" value="1"/>
</dbReference>
<evidence type="ECO:0000256" key="1">
    <source>
        <dbReference type="ARBA" id="ARBA00009209"/>
    </source>
</evidence>
<dbReference type="Proteomes" id="UP000179242">
    <property type="component" value="Unassembled WGS sequence"/>
</dbReference>
<dbReference type="InterPro" id="IPR012341">
    <property type="entry name" value="6hp_glycosidase-like_sf"/>
</dbReference>
<reference evidence="4 5" key="1">
    <citation type="journal article" date="2016" name="Nat. Commun.">
        <title>Thousands of microbial genomes shed light on interconnected biogeochemical processes in an aquifer system.</title>
        <authorList>
            <person name="Anantharaman K."/>
            <person name="Brown C.T."/>
            <person name="Hug L.A."/>
            <person name="Sharon I."/>
            <person name="Castelle C.J."/>
            <person name="Probst A.J."/>
            <person name="Thomas B.C."/>
            <person name="Singh A."/>
            <person name="Wilkins M.J."/>
            <person name="Karaoz U."/>
            <person name="Brodie E.L."/>
            <person name="Williams K.H."/>
            <person name="Hubbard S.S."/>
            <person name="Banfield J.F."/>
        </authorList>
    </citation>
    <scope>NUCLEOTIDE SEQUENCE [LARGE SCALE GENOMIC DNA]</scope>
</reference>
<dbReference type="Pfam" id="PF01270">
    <property type="entry name" value="Glyco_hydro_8"/>
    <property type="match status" value="1"/>
</dbReference>
<evidence type="ECO:0008006" key="6">
    <source>
        <dbReference type="Google" id="ProtNLM"/>
    </source>
</evidence>
<name>A0A1F4U603_UNCSA</name>
<accession>A0A1F4U603</accession>
<evidence type="ECO:0000256" key="3">
    <source>
        <dbReference type="ARBA" id="ARBA00023295"/>
    </source>
</evidence>
<keyword evidence="3" id="KW-0326">Glycosidase</keyword>
<evidence type="ECO:0000313" key="5">
    <source>
        <dbReference type="Proteomes" id="UP000179242"/>
    </source>
</evidence>
<evidence type="ECO:0000313" key="4">
    <source>
        <dbReference type="EMBL" id="OGC40384.1"/>
    </source>
</evidence>
<proteinExistence type="inferred from homology"/>
<sequence>MQNSNYNSQNQVNIPKEGSYASGTYPSAAALSGSSYTQAVADKKCAEAWAYFKQELLQPSGAVSRTDDNTVVSEGQSYGMMLAVQNNDQAAFDKIWLWTKTHMQDTNPYGLFSWQTDSSGEVLSYEPAPDGEEMIAMALYFASHRWGNKAAPYDYSVQAKKILDNILKYEMTSDYYLTFNVSDKNIFNLSYYMPAFYRLFAIYTSDNIWNTVAKNGYDLIDRSKNAATGLVPDWSNKDGSLQSTGRDFYYDAMRVPFQVALDAVWFGATEPRAKTYLDKIIGFFGPQYDTFGNRYSLGGTKTRDDHVVSWIGSFAGSAMGGSSNTDKVNFFNHLMAQPLPTGQYRYYEICWLNFGLLMASGNFRIY</sequence>
<dbReference type="PRINTS" id="PR00735">
    <property type="entry name" value="GLHYDRLASE8"/>
</dbReference>
<dbReference type="SUPFAM" id="SSF48208">
    <property type="entry name" value="Six-hairpin glycosidases"/>
    <property type="match status" value="1"/>
</dbReference>
<evidence type="ECO:0000256" key="2">
    <source>
        <dbReference type="ARBA" id="ARBA00022801"/>
    </source>
</evidence>
<protein>
    <recommendedName>
        <fullName evidence="6">Cellulase</fullName>
    </recommendedName>
</protein>
<organism evidence="4 5">
    <name type="scientific">candidate division WOR-1 bacterium RIFOXYC2_FULL_46_14</name>
    <dbReference type="NCBI Taxonomy" id="1802587"/>
    <lineage>
        <taxon>Bacteria</taxon>
        <taxon>Bacillati</taxon>
        <taxon>Saganbacteria</taxon>
    </lineage>
</organism>
<dbReference type="InterPro" id="IPR002037">
    <property type="entry name" value="Glyco_hydro_8"/>
</dbReference>
<comment type="similarity">
    <text evidence="1">Belongs to the glycosyl hydrolase 8 (cellulase D) family.</text>
</comment>
<comment type="caution">
    <text evidence="4">The sequence shown here is derived from an EMBL/GenBank/DDBJ whole genome shotgun (WGS) entry which is preliminary data.</text>
</comment>
<keyword evidence="2" id="KW-0378">Hydrolase</keyword>
<gene>
    <name evidence="4" type="ORF">A2438_03860</name>
</gene>
<dbReference type="GO" id="GO:0005975">
    <property type="term" value="P:carbohydrate metabolic process"/>
    <property type="evidence" value="ECO:0007669"/>
    <property type="project" value="InterPro"/>
</dbReference>